<evidence type="ECO:0000259" key="8">
    <source>
        <dbReference type="PROSITE" id="PS50011"/>
    </source>
</evidence>
<comment type="similarity">
    <text evidence="1">Belongs to the protein kinase superfamily. NEK Ser/Thr protein kinase family. NIMA subfamily.</text>
</comment>
<dbReference type="PROSITE" id="PS00107">
    <property type="entry name" value="PROTEIN_KINASE_ATP"/>
    <property type="match status" value="1"/>
</dbReference>
<dbReference type="EC" id="2.7.11.1" evidence="2"/>
<protein>
    <recommendedName>
        <fullName evidence="2">non-specific serine/threonine protein kinase</fullName>
        <ecNumber evidence="2">2.7.11.1</ecNumber>
    </recommendedName>
</protein>
<name>A0A2H0RNE9_9BACT</name>
<keyword evidence="4 7" id="KW-0547">Nucleotide-binding</keyword>
<gene>
    <name evidence="9" type="ORF">COV06_01625</name>
</gene>
<dbReference type="Pfam" id="PF00069">
    <property type="entry name" value="Pkinase"/>
    <property type="match status" value="1"/>
</dbReference>
<keyword evidence="6 7" id="KW-0067">ATP-binding</keyword>
<accession>A0A2H0RNE9</accession>
<dbReference type="EMBL" id="PCYM01000001">
    <property type="protein sequence ID" value="PIR48079.1"/>
    <property type="molecule type" value="Genomic_DNA"/>
</dbReference>
<dbReference type="AlphaFoldDB" id="A0A2H0RNE9"/>
<dbReference type="Proteomes" id="UP000230084">
    <property type="component" value="Unassembled WGS sequence"/>
</dbReference>
<keyword evidence="5" id="KW-0418">Kinase</keyword>
<dbReference type="PANTHER" id="PTHR43671">
    <property type="entry name" value="SERINE/THREONINE-PROTEIN KINASE NEK"/>
    <property type="match status" value="1"/>
</dbReference>
<evidence type="ECO:0000256" key="3">
    <source>
        <dbReference type="ARBA" id="ARBA00022679"/>
    </source>
</evidence>
<evidence type="ECO:0000256" key="4">
    <source>
        <dbReference type="ARBA" id="ARBA00022741"/>
    </source>
</evidence>
<comment type="caution">
    <text evidence="9">The sequence shown here is derived from an EMBL/GenBank/DDBJ whole genome shotgun (WGS) entry which is preliminary data.</text>
</comment>
<keyword evidence="3" id="KW-0808">Transferase</keyword>
<dbReference type="GO" id="GO:0005524">
    <property type="term" value="F:ATP binding"/>
    <property type="evidence" value="ECO:0007669"/>
    <property type="project" value="UniProtKB-UniRule"/>
</dbReference>
<evidence type="ECO:0000256" key="2">
    <source>
        <dbReference type="ARBA" id="ARBA00012513"/>
    </source>
</evidence>
<evidence type="ECO:0000256" key="1">
    <source>
        <dbReference type="ARBA" id="ARBA00010886"/>
    </source>
</evidence>
<proteinExistence type="inferred from homology"/>
<evidence type="ECO:0000313" key="10">
    <source>
        <dbReference type="Proteomes" id="UP000230084"/>
    </source>
</evidence>
<dbReference type="SMART" id="SM00220">
    <property type="entry name" value="S_TKc"/>
    <property type="match status" value="1"/>
</dbReference>
<dbReference type="PROSITE" id="PS50011">
    <property type="entry name" value="PROTEIN_KINASE_DOM"/>
    <property type="match status" value="1"/>
</dbReference>
<dbReference type="InterPro" id="IPR017441">
    <property type="entry name" value="Protein_kinase_ATP_BS"/>
</dbReference>
<organism evidence="9 10">
    <name type="scientific">Candidatus Uhrbacteria bacterium CG10_big_fil_rev_8_21_14_0_10_50_16</name>
    <dbReference type="NCBI Taxonomy" id="1975039"/>
    <lineage>
        <taxon>Bacteria</taxon>
        <taxon>Candidatus Uhriibacteriota</taxon>
    </lineage>
</organism>
<dbReference type="Gene3D" id="1.10.510.10">
    <property type="entry name" value="Transferase(Phosphotransferase) domain 1"/>
    <property type="match status" value="1"/>
</dbReference>
<evidence type="ECO:0000256" key="6">
    <source>
        <dbReference type="ARBA" id="ARBA00022840"/>
    </source>
</evidence>
<evidence type="ECO:0000313" key="9">
    <source>
        <dbReference type="EMBL" id="PIR48079.1"/>
    </source>
</evidence>
<feature type="domain" description="Protein kinase" evidence="8">
    <location>
        <begin position="10"/>
        <end position="281"/>
    </location>
</feature>
<dbReference type="InterPro" id="IPR050660">
    <property type="entry name" value="NEK_Ser/Thr_kinase"/>
</dbReference>
<dbReference type="SUPFAM" id="SSF56112">
    <property type="entry name" value="Protein kinase-like (PK-like)"/>
    <property type="match status" value="1"/>
</dbReference>
<dbReference type="PANTHER" id="PTHR43671:SF13">
    <property type="entry name" value="SERINE_THREONINE-PROTEIN KINASE NEK2"/>
    <property type="match status" value="1"/>
</dbReference>
<evidence type="ECO:0000256" key="5">
    <source>
        <dbReference type="ARBA" id="ARBA00022777"/>
    </source>
</evidence>
<reference evidence="9 10" key="1">
    <citation type="submission" date="2017-09" db="EMBL/GenBank/DDBJ databases">
        <title>Depth-based differentiation of microbial function through sediment-hosted aquifers and enrichment of novel symbionts in the deep terrestrial subsurface.</title>
        <authorList>
            <person name="Probst A.J."/>
            <person name="Ladd B."/>
            <person name="Jarett J.K."/>
            <person name="Geller-Mcgrath D.E."/>
            <person name="Sieber C.M."/>
            <person name="Emerson J.B."/>
            <person name="Anantharaman K."/>
            <person name="Thomas B.C."/>
            <person name="Malmstrom R."/>
            <person name="Stieglmeier M."/>
            <person name="Klingl A."/>
            <person name="Woyke T."/>
            <person name="Ryan C.M."/>
            <person name="Banfield J.F."/>
        </authorList>
    </citation>
    <scope>NUCLEOTIDE SEQUENCE [LARGE SCALE GENOMIC DNA]</scope>
    <source>
        <strain evidence="9">CG10_big_fil_rev_8_21_14_0_10_50_16</strain>
    </source>
</reference>
<feature type="binding site" evidence="7">
    <location>
        <position position="45"/>
    </location>
    <ligand>
        <name>ATP</name>
        <dbReference type="ChEBI" id="CHEBI:30616"/>
    </ligand>
</feature>
<dbReference type="InterPro" id="IPR011009">
    <property type="entry name" value="Kinase-like_dom_sf"/>
</dbReference>
<sequence length="306" mass="35188">MQIPDYIGPYRVVCRVGTGFMGEVYEAEREITGDGAVFLETVAIKLPRSRLPRLAEFFHHEYAIGRHMRYQHLVWIQDLILLEDHTPCLVMEFVHGQLLGSLVDNIRTLEALEIIRQVALGLDWFHTRCDGSTWLRAVHSDVKPDNIFLTNEGTIRVFDYSIADHLIRNRQIETETTQGTPVYMSPELALARAIDFRSDLFTLGTLLFELLFHWRPFDRANTFETMTYIANGSFKGQINEVNRHYHHLPDLSRVLASCWERDPGKRPKSAMTVAFAMEGFILQEQKHKHLPIGPVSLLPLLGNHTP</sequence>
<dbReference type="CDD" id="cd14014">
    <property type="entry name" value="STKc_PknB_like"/>
    <property type="match status" value="1"/>
</dbReference>
<dbReference type="GO" id="GO:0004674">
    <property type="term" value="F:protein serine/threonine kinase activity"/>
    <property type="evidence" value="ECO:0007669"/>
    <property type="project" value="UniProtKB-EC"/>
</dbReference>
<dbReference type="InterPro" id="IPR000719">
    <property type="entry name" value="Prot_kinase_dom"/>
</dbReference>
<evidence type="ECO:0000256" key="7">
    <source>
        <dbReference type="PROSITE-ProRule" id="PRU10141"/>
    </source>
</evidence>